<keyword evidence="4" id="KW-1015">Disulfide bond</keyword>
<gene>
    <name evidence="8" type="ORF">ACFFJC_15085</name>
</gene>
<sequence length="240" mass="25940">MKTLPLAALIACAALSIAAAPKKAAPTAPAATNWAARVETMANGSHRLGNPEAPVKLVEYVSYTCPHCAHFHKEADPVLRLTLVPKGQVSVTVTNFLRNPLDLTVAMLTNCGDPKRFFVRHSAFFASQEQWLAKAQAANAEQQRRWYQGEMPARMRAIASDLGFYDKMASWGIGRAQADACLANQPMLDKLKAQQAEGAALGIEGTPSFTLDGELLDAHDWASVSKAITEKVARQRAGNI</sequence>
<feature type="chain" id="PRO_5046122996" evidence="6">
    <location>
        <begin position="25"/>
        <end position="240"/>
    </location>
</feature>
<evidence type="ECO:0000256" key="6">
    <source>
        <dbReference type="SAM" id="SignalP"/>
    </source>
</evidence>
<dbReference type="SUPFAM" id="SSF52833">
    <property type="entry name" value="Thioredoxin-like"/>
    <property type="match status" value="1"/>
</dbReference>
<dbReference type="Gene3D" id="1.10.40.110">
    <property type="match status" value="1"/>
</dbReference>
<organism evidence="8 9">
    <name type="scientific">Novosphingobium soli</name>
    <dbReference type="NCBI Taxonomy" id="574956"/>
    <lineage>
        <taxon>Bacteria</taxon>
        <taxon>Pseudomonadati</taxon>
        <taxon>Pseudomonadota</taxon>
        <taxon>Alphaproteobacteria</taxon>
        <taxon>Sphingomonadales</taxon>
        <taxon>Sphingomonadaceae</taxon>
        <taxon>Novosphingobium</taxon>
    </lineage>
</organism>
<keyword evidence="5" id="KW-0676">Redox-active center</keyword>
<comment type="caution">
    <text evidence="8">The sequence shown here is derived from an EMBL/GenBank/DDBJ whole genome shotgun (WGS) entry which is preliminary data.</text>
</comment>
<evidence type="ECO:0000256" key="3">
    <source>
        <dbReference type="ARBA" id="ARBA00023002"/>
    </source>
</evidence>
<keyword evidence="9" id="KW-1185">Reference proteome</keyword>
<dbReference type="PANTHER" id="PTHR13887">
    <property type="entry name" value="GLUTATHIONE S-TRANSFERASE KAPPA"/>
    <property type="match status" value="1"/>
</dbReference>
<evidence type="ECO:0000256" key="2">
    <source>
        <dbReference type="ARBA" id="ARBA00022729"/>
    </source>
</evidence>
<proteinExistence type="inferred from homology"/>
<dbReference type="InterPro" id="IPR036249">
    <property type="entry name" value="Thioredoxin-like_sf"/>
</dbReference>
<accession>A0ABV6CYX4</accession>
<dbReference type="InterPro" id="IPR012336">
    <property type="entry name" value="Thioredoxin-like_fold"/>
</dbReference>
<name>A0ABV6CYX4_9SPHN</name>
<comment type="similarity">
    <text evidence="1">Belongs to the thioredoxin family. DsbA subfamily.</text>
</comment>
<evidence type="ECO:0000313" key="8">
    <source>
        <dbReference type="EMBL" id="MFC0205589.1"/>
    </source>
</evidence>
<evidence type="ECO:0000256" key="5">
    <source>
        <dbReference type="ARBA" id="ARBA00023284"/>
    </source>
</evidence>
<reference evidence="8 9" key="1">
    <citation type="submission" date="2024-09" db="EMBL/GenBank/DDBJ databases">
        <authorList>
            <person name="Sun Q."/>
            <person name="Mori K."/>
        </authorList>
    </citation>
    <scope>NUCLEOTIDE SEQUENCE [LARGE SCALE GENOMIC DNA]</scope>
    <source>
        <strain evidence="8 9">CCM 7706</strain>
    </source>
</reference>
<evidence type="ECO:0000256" key="1">
    <source>
        <dbReference type="ARBA" id="ARBA00005791"/>
    </source>
</evidence>
<keyword evidence="3" id="KW-0560">Oxidoreductase</keyword>
<dbReference type="Proteomes" id="UP001589798">
    <property type="component" value="Unassembled WGS sequence"/>
</dbReference>
<feature type="signal peptide" evidence="6">
    <location>
        <begin position="1"/>
        <end position="24"/>
    </location>
</feature>
<dbReference type="PANTHER" id="PTHR13887:SF14">
    <property type="entry name" value="DISULFIDE BOND FORMATION PROTEIN D"/>
    <property type="match status" value="1"/>
</dbReference>
<dbReference type="Pfam" id="PF13462">
    <property type="entry name" value="Thioredoxin_4"/>
    <property type="match status" value="1"/>
</dbReference>
<dbReference type="Gene3D" id="3.40.30.10">
    <property type="entry name" value="Glutaredoxin"/>
    <property type="match status" value="1"/>
</dbReference>
<evidence type="ECO:0000259" key="7">
    <source>
        <dbReference type="Pfam" id="PF13462"/>
    </source>
</evidence>
<evidence type="ECO:0000256" key="4">
    <source>
        <dbReference type="ARBA" id="ARBA00023157"/>
    </source>
</evidence>
<evidence type="ECO:0000313" key="9">
    <source>
        <dbReference type="Proteomes" id="UP001589798"/>
    </source>
</evidence>
<dbReference type="RefSeq" id="WP_379488321.1">
    <property type="nucleotide sequence ID" value="NZ_JBHLWK010000018.1"/>
</dbReference>
<dbReference type="EMBL" id="JBHLWK010000018">
    <property type="protein sequence ID" value="MFC0205589.1"/>
    <property type="molecule type" value="Genomic_DNA"/>
</dbReference>
<feature type="domain" description="Thioredoxin-like fold" evidence="7">
    <location>
        <begin position="44"/>
        <end position="229"/>
    </location>
</feature>
<protein>
    <submittedName>
        <fullName evidence="8">Thioredoxin domain-containing protein</fullName>
    </submittedName>
</protein>
<keyword evidence="2 6" id="KW-0732">Signal</keyword>